<dbReference type="SMART" id="SM00869">
    <property type="entry name" value="Autotransporter"/>
    <property type="match status" value="1"/>
</dbReference>
<feature type="chain" id="PRO_5015753881" evidence="1">
    <location>
        <begin position="36"/>
        <end position="1237"/>
    </location>
</feature>
<dbReference type="PANTHER" id="PTHR37494:SF1">
    <property type="entry name" value="STAPHYLOCOCCUS AUREUS SURFACE PROTEIN A"/>
    <property type="match status" value="1"/>
</dbReference>
<feature type="domain" description="Autotransporter" evidence="2">
    <location>
        <begin position="961"/>
        <end position="1237"/>
    </location>
</feature>
<dbReference type="SUPFAM" id="SSF103515">
    <property type="entry name" value="Autotransporter"/>
    <property type="match status" value="1"/>
</dbReference>
<sequence>MSLTRKLIFTAVARNLALTLLATASLFGFSPSVYALSAGCTTLNAQSGTTSFSRSFAAGSFDPGDTLTVSFSDNGSNVGNSNPSSADSVILRNPTTFTAYYDYRSNTGSGGSHTGGATSSQLTGGAFVSIKAGTYLSAVSISCGSAVSSDATLSNLIPSTGTLSPSFSPGTTSYSISVANSVSSIGFTPIASSGNATINVGSNTVVSGAASPTIGLSEGTNPISISVTAQDGTTTNLYSVSVLRAVAVPISNAVTATVSANSSNNIVTLSNSGGAYTSAAVSVNASHGNAVATGTSIYYTPTAGYSGVDSFQYTLSNGAGNSQSATVTVTVTAPLLALSPAAGTLNSGQMGVAYNQFFSASSGTAPYSYVATGVPPGLIFDPSNGHLSGIPSSSGTYNLSVTATDHFGATGSANYTLNVAAAALPVANPVSATVSANTSNAVSVALSGGTATFVTVASAPMHGIAVASGTSITYTPNAGYSGVDSFTYTASNGSGTSAPAVVTLTVTSPTLVLTPTSGTLTSAQVGGTYSQSFSASGGSAPYSYVGSGLPVGMNLDSISGLLSGSPTGTGTFNLSVTVTDSHGATGSANYTLNVAAGALPVANPVSTTVVANSSGAVALSISGGTATAVAVVTPPSHGSTAVSGTSIFYTPVVGFAGTDSFRYTASNASGTSPAATVSITVAPSVLTVSPAGSELPSATVGVAYSQLISVSGGATPYHFVAAGLPAGLIIDASSGVISGMPTTSGTANVLVTVSDNTGTSAKVPYSLTVNGSVPSGADRSTSLLAGQSLTVDLTDNISGGPFTQASLLDIPPRAMGQVSLNGMNLTFLAAAQASGATVIHYTLSNRWGTSQPIALSVQITGRSDPSKDPEVIGMVGAQAQSSTRFARAQIDNFNDRLEQLHDDESRRNRGFNLQLGLPQSRPSRTGNTSAAEMYQALSSLSGNDAPAIERHAAAGEQDGWLGDDNLALWSGGYVNVSDTHRDDVKFDSTMVGVSAGADYRFFDTFTAGIGFGYGSDSSDIGSRDSRSKGRSFSTALYGSLHPGRIFVDGLLGYSSLSFDSRRYVTDNGGRAKGSRDGDQIFGSLSSGYEFRDENWKVAPYGRMDISSTKLDGFRESGSGIYDLAYAEQRMTVFSGVGGVRGQYGIPLTQSAVTLRGRVEYSHTFSGDSTARVGYADVSDSTYAISTVGQSENIMTVALGLDFLLSSGVSTGLTYQGSYGLGDDSRSNALMFRVGSRF</sequence>
<dbReference type="OrthoDB" id="5720638at2"/>
<protein>
    <submittedName>
        <fullName evidence="3">Autotransporter domain-containing protein</fullName>
    </submittedName>
</protein>
<dbReference type="Gene3D" id="2.60.40.2810">
    <property type="match status" value="1"/>
</dbReference>
<dbReference type="Proteomes" id="UP000240571">
    <property type="component" value="Unassembled WGS sequence"/>
</dbReference>
<dbReference type="Pfam" id="PF03797">
    <property type="entry name" value="Autotransporter"/>
    <property type="match status" value="1"/>
</dbReference>
<dbReference type="Gene3D" id="2.60.40.3440">
    <property type="match status" value="1"/>
</dbReference>
<dbReference type="InterPro" id="IPR013783">
    <property type="entry name" value="Ig-like_fold"/>
</dbReference>
<feature type="signal peptide" evidence="1">
    <location>
        <begin position="1"/>
        <end position="35"/>
    </location>
</feature>
<accession>A0A2T4FR06</accession>
<organism evidence="3 4">
    <name type="scientific">Pseudomonas aylmerensis</name>
    <dbReference type="NCBI Taxonomy" id="1869229"/>
    <lineage>
        <taxon>Bacteria</taxon>
        <taxon>Pseudomonadati</taxon>
        <taxon>Pseudomonadota</taxon>
        <taxon>Gammaproteobacteria</taxon>
        <taxon>Pseudomonadales</taxon>
        <taxon>Pseudomonadaceae</taxon>
        <taxon>Pseudomonas</taxon>
    </lineage>
</organism>
<reference evidence="3 4" key="1">
    <citation type="submission" date="2018-03" db="EMBL/GenBank/DDBJ databases">
        <title>Diversity of bacteria associated with corn roots inoculated with woodland soils in Canada, and Description of Pseudomonas aylmerense sp. nov.</title>
        <authorList>
            <person name="Tambong J.T."/>
            <person name="Xu R."/>
            <person name="Tchagang C."/>
        </authorList>
    </citation>
    <scope>NUCLEOTIDE SEQUENCE [LARGE SCALE GENOMIC DNA]</scope>
    <source>
        <strain evidence="3 4">S1E44</strain>
    </source>
</reference>
<dbReference type="RefSeq" id="WP_083221299.1">
    <property type="nucleotide sequence ID" value="NZ_MAUE01000001.1"/>
</dbReference>
<evidence type="ECO:0000313" key="3">
    <source>
        <dbReference type="EMBL" id="PTC25862.1"/>
    </source>
</evidence>
<dbReference type="GO" id="GO:0005509">
    <property type="term" value="F:calcium ion binding"/>
    <property type="evidence" value="ECO:0007669"/>
    <property type="project" value="InterPro"/>
</dbReference>
<dbReference type="NCBIfam" id="NF012211">
    <property type="entry name" value="tand_rpt_95"/>
    <property type="match status" value="2"/>
</dbReference>
<name>A0A2T4FR06_9PSED</name>
<dbReference type="Gene3D" id="2.60.40.10">
    <property type="entry name" value="Immunoglobulins"/>
    <property type="match status" value="3"/>
</dbReference>
<dbReference type="InterPro" id="IPR025883">
    <property type="entry name" value="Cadherin-like_domain"/>
</dbReference>
<evidence type="ECO:0000313" key="4">
    <source>
        <dbReference type="Proteomes" id="UP000240571"/>
    </source>
</evidence>
<dbReference type="InterPro" id="IPR036709">
    <property type="entry name" value="Autotransporte_beta_dom_sf"/>
</dbReference>
<dbReference type="Gene3D" id="2.40.128.130">
    <property type="entry name" value="Autotransporter beta-domain"/>
    <property type="match status" value="1"/>
</dbReference>
<gene>
    <name evidence="3" type="ORF">C9382_23190</name>
</gene>
<evidence type="ECO:0000259" key="2">
    <source>
        <dbReference type="PROSITE" id="PS51208"/>
    </source>
</evidence>
<proteinExistence type="predicted"/>
<dbReference type="EMBL" id="PYWW01000049">
    <property type="protein sequence ID" value="PTC25862.1"/>
    <property type="molecule type" value="Genomic_DNA"/>
</dbReference>
<dbReference type="Pfam" id="PF17963">
    <property type="entry name" value="Big_9"/>
    <property type="match status" value="3"/>
</dbReference>
<dbReference type="Pfam" id="PF05345">
    <property type="entry name" value="He_PIG"/>
    <property type="match status" value="3"/>
</dbReference>
<dbReference type="GO" id="GO:0016020">
    <property type="term" value="C:membrane"/>
    <property type="evidence" value="ECO:0007669"/>
    <property type="project" value="InterPro"/>
</dbReference>
<dbReference type="PANTHER" id="PTHR37494">
    <property type="entry name" value="HEMAGGLUTININ"/>
    <property type="match status" value="1"/>
</dbReference>
<dbReference type="InterPro" id="IPR015919">
    <property type="entry name" value="Cadherin-like_sf"/>
</dbReference>
<dbReference type="AlphaFoldDB" id="A0A2T4FR06"/>
<dbReference type="SUPFAM" id="SSF49313">
    <property type="entry name" value="Cadherin-like"/>
    <property type="match status" value="3"/>
</dbReference>
<keyword evidence="1" id="KW-0732">Signal</keyword>
<dbReference type="PROSITE" id="PS51208">
    <property type="entry name" value="AUTOTRANSPORTER"/>
    <property type="match status" value="1"/>
</dbReference>
<dbReference type="InterPro" id="IPR005546">
    <property type="entry name" value="Autotransporte_beta"/>
</dbReference>
<evidence type="ECO:0000256" key="1">
    <source>
        <dbReference type="SAM" id="SignalP"/>
    </source>
</evidence>
<comment type="caution">
    <text evidence="3">The sequence shown here is derived from an EMBL/GenBank/DDBJ whole genome shotgun (WGS) entry which is preliminary data.</text>
</comment>
<dbReference type="Pfam" id="PF12733">
    <property type="entry name" value="Cadherin-like"/>
    <property type="match status" value="1"/>
</dbReference>